<dbReference type="AlphaFoldDB" id="A0A0A9BTW3"/>
<reference evidence="2" key="2">
    <citation type="journal article" date="2015" name="Data Brief">
        <title>Shoot transcriptome of the giant reed, Arundo donax.</title>
        <authorList>
            <person name="Barrero R.A."/>
            <person name="Guerrero F.D."/>
            <person name="Moolhuijzen P."/>
            <person name="Goolsby J.A."/>
            <person name="Tidwell J."/>
            <person name="Bellgard S.E."/>
            <person name="Bellgard M.I."/>
        </authorList>
    </citation>
    <scope>NUCLEOTIDE SEQUENCE</scope>
    <source>
        <tissue evidence="2">Shoot tissue taken approximately 20 cm above the soil surface</tissue>
    </source>
</reference>
<proteinExistence type="predicted"/>
<organism evidence="2">
    <name type="scientific">Arundo donax</name>
    <name type="common">Giant reed</name>
    <name type="synonym">Donax arundinaceus</name>
    <dbReference type="NCBI Taxonomy" id="35708"/>
    <lineage>
        <taxon>Eukaryota</taxon>
        <taxon>Viridiplantae</taxon>
        <taxon>Streptophyta</taxon>
        <taxon>Embryophyta</taxon>
        <taxon>Tracheophyta</taxon>
        <taxon>Spermatophyta</taxon>
        <taxon>Magnoliopsida</taxon>
        <taxon>Liliopsida</taxon>
        <taxon>Poales</taxon>
        <taxon>Poaceae</taxon>
        <taxon>PACMAD clade</taxon>
        <taxon>Arundinoideae</taxon>
        <taxon>Arundineae</taxon>
        <taxon>Arundo</taxon>
    </lineage>
</organism>
<name>A0A0A9BTW3_ARUDO</name>
<sequence>MYGTVEGSDGSSYDAPAATPATDGANLDAVSPSHVRPSESVAETDAPQFMRICPAAVELSPLAAPTSKTTGRISSKMRGS</sequence>
<dbReference type="EMBL" id="GBRH01232292">
    <property type="protein sequence ID" value="JAD65603.1"/>
    <property type="molecule type" value="Transcribed_RNA"/>
</dbReference>
<evidence type="ECO:0000313" key="2">
    <source>
        <dbReference type="EMBL" id="JAD65603.1"/>
    </source>
</evidence>
<reference evidence="2" key="1">
    <citation type="submission" date="2014-09" db="EMBL/GenBank/DDBJ databases">
        <authorList>
            <person name="Magalhaes I.L.F."/>
            <person name="Oliveira U."/>
            <person name="Santos F.R."/>
            <person name="Vidigal T.H.D.A."/>
            <person name="Brescovit A.D."/>
            <person name="Santos A.J."/>
        </authorList>
    </citation>
    <scope>NUCLEOTIDE SEQUENCE</scope>
    <source>
        <tissue evidence="2">Shoot tissue taken approximately 20 cm above the soil surface</tissue>
    </source>
</reference>
<protein>
    <submittedName>
        <fullName evidence="2">Uncharacterized protein</fullName>
    </submittedName>
</protein>
<accession>A0A0A9BTW3</accession>
<feature type="compositionally biased region" description="Low complexity" evidence="1">
    <location>
        <begin position="14"/>
        <end position="23"/>
    </location>
</feature>
<feature type="region of interest" description="Disordered" evidence="1">
    <location>
        <begin position="1"/>
        <end position="43"/>
    </location>
</feature>
<evidence type="ECO:0000256" key="1">
    <source>
        <dbReference type="SAM" id="MobiDB-lite"/>
    </source>
</evidence>